<organism evidence="3 4">
    <name type="scientific">Methylomonas aurea</name>
    <dbReference type="NCBI Taxonomy" id="2952224"/>
    <lineage>
        <taxon>Bacteria</taxon>
        <taxon>Pseudomonadati</taxon>
        <taxon>Pseudomonadota</taxon>
        <taxon>Gammaproteobacteria</taxon>
        <taxon>Methylococcales</taxon>
        <taxon>Methylococcaceae</taxon>
        <taxon>Methylomonas</taxon>
    </lineage>
</organism>
<protein>
    <submittedName>
        <fullName evidence="3">Glycosyltransferase</fullName>
        <ecNumber evidence="3">2.4.-.-</ecNumber>
    </submittedName>
</protein>
<sequence>MSDQLKDAKRTKVLWLTSSYPRNEDDSASIFLRYLAEALANRELDLLVLAPDHHEVRPFPQPYGLVCRHFRYFFPRRLQLLAYGSGILPNLSAAPWLYLQVPFLIVSMFVAAARILLSQRPALIHAHWIFPQGTVAVLLGKLFRIPVVVTAHGSDAFLLKGRLLGLLKRWTVKQCSIWTSNTRATSGAVGFDELSKPHIIPMGVDYRRFVLGDRKSIAKQHKLILLFVGRLVETKGVAYLLKAYALLSEDLRVRTELWIIGDGEEIERLKLLAIKYRISDKVFFLGKLPNDKLPDYYAAADIFVSPSMIEGQGVTFLEALASGVPIICSNVGGIGEIIKHGETGLFVSPNDVDELSEAINRLITDREFRMNLSKTGRKIAESYDWQCVAEQFISLYISILNTAEFRS</sequence>
<accession>A0ABT1UJ36</accession>
<proteinExistence type="predicted"/>
<dbReference type="PANTHER" id="PTHR45947:SF3">
    <property type="entry name" value="SULFOQUINOVOSYL TRANSFERASE SQD2"/>
    <property type="match status" value="1"/>
</dbReference>
<evidence type="ECO:0000259" key="2">
    <source>
        <dbReference type="Pfam" id="PF13439"/>
    </source>
</evidence>
<feature type="domain" description="Glycosyl transferase family 1" evidence="1">
    <location>
        <begin position="216"/>
        <end position="378"/>
    </location>
</feature>
<dbReference type="SUPFAM" id="SSF53756">
    <property type="entry name" value="UDP-Glycosyltransferase/glycogen phosphorylase"/>
    <property type="match status" value="1"/>
</dbReference>
<reference evidence="3 4" key="1">
    <citation type="submission" date="2022-07" db="EMBL/GenBank/DDBJ databases">
        <title>Methylomonas rivi sp. nov., Methylomonas rosea sp. nov., Methylomonas aureus sp. nov. and Methylomonas subterranea sp. nov., four novel methanotrophs isolated from a freshwater creek and the deep terrestrial subsurface.</title>
        <authorList>
            <person name="Abin C."/>
            <person name="Sankaranarayanan K."/>
            <person name="Garner C."/>
            <person name="Sindelar R."/>
            <person name="Kotary K."/>
            <person name="Garner R."/>
            <person name="Barclay S."/>
            <person name="Lawson P."/>
            <person name="Krumholz L."/>
        </authorList>
    </citation>
    <scope>NUCLEOTIDE SEQUENCE [LARGE SCALE GENOMIC DNA]</scope>
    <source>
        <strain evidence="3 4">SURF-1</strain>
    </source>
</reference>
<dbReference type="Pfam" id="PF00534">
    <property type="entry name" value="Glycos_transf_1"/>
    <property type="match status" value="1"/>
</dbReference>
<evidence type="ECO:0000313" key="3">
    <source>
        <dbReference type="EMBL" id="MCQ8181699.1"/>
    </source>
</evidence>
<dbReference type="Pfam" id="PF13439">
    <property type="entry name" value="Glyco_transf_4"/>
    <property type="match status" value="1"/>
</dbReference>
<dbReference type="RefSeq" id="WP_256610990.1">
    <property type="nucleotide sequence ID" value="NZ_JANIBM010000011.1"/>
</dbReference>
<dbReference type="InterPro" id="IPR028098">
    <property type="entry name" value="Glyco_trans_4-like_N"/>
</dbReference>
<dbReference type="Proteomes" id="UP001524569">
    <property type="component" value="Unassembled WGS sequence"/>
</dbReference>
<gene>
    <name evidence="3" type="ORF">NP603_11315</name>
</gene>
<dbReference type="GO" id="GO:0016757">
    <property type="term" value="F:glycosyltransferase activity"/>
    <property type="evidence" value="ECO:0007669"/>
    <property type="project" value="UniProtKB-KW"/>
</dbReference>
<dbReference type="PANTHER" id="PTHR45947">
    <property type="entry name" value="SULFOQUINOVOSYL TRANSFERASE SQD2"/>
    <property type="match status" value="1"/>
</dbReference>
<keyword evidence="4" id="KW-1185">Reference proteome</keyword>
<dbReference type="EMBL" id="JANIBM010000011">
    <property type="protein sequence ID" value="MCQ8181699.1"/>
    <property type="molecule type" value="Genomic_DNA"/>
</dbReference>
<evidence type="ECO:0000259" key="1">
    <source>
        <dbReference type="Pfam" id="PF00534"/>
    </source>
</evidence>
<feature type="domain" description="Glycosyltransferase subfamily 4-like N-terminal" evidence="2">
    <location>
        <begin position="30"/>
        <end position="206"/>
    </location>
</feature>
<name>A0ABT1UJ36_9GAMM</name>
<dbReference type="InterPro" id="IPR001296">
    <property type="entry name" value="Glyco_trans_1"/>
</dbReference>
<keyword evidence="3" id="KW-0808">Transferase</keyword>
<dbReference type="EC" id="2.4.-.-" evidence="3"/>
<dbReference type="Gene3D" id="3.40.50.2000">
    <property type="entry name" value="Glycogen Phosphorylase B"/>
    <property type="match status" value="2"/>
</dbReference>
<evidence type="ECO:0000313" key="4">
    <source>
        <dbReference type="Proteomes" id="UP001524569"/>
    </source>
</evidence>
<dbReference type="InterPro" id="IPR050194">
    <property type="entry name" value="Glycosyltransferase_grp1"/>
</dbReference>
<keyword evidence="3" id="KW-0328">Glycosyltransferase</keyword>
<comment type="caution">
    <text evidence="3">The sequence shown here is derived from an EMBL/GenBank/DDBJ whole genome shotgun (WGS) entry which is preliminary data.</text>
</comment>